<proteinExistence type="predicted"/>
<sequence length="139" mass="15586">MDSVRQLEFRLIKIMGVFDLVLVGIGLLFFKEPWAFIIGVVFGSAIAALNFLQLGNTLTRAVTLPPKQAQAYTTTQYFIRFLISGVVIALSIKAPYINVLGTVLGLVSIKFIILATHLFNDKTYYKNIFKRKEDESNGH</sequence>
<dbReference type="Proteomes" id="UP000767854">
    <property type="component" value="Unassembled WGS sequence"/>
</dbReference>
<comment type="caution">
    <text evidence="7">The sequence shown here is derived from an EMBL/GenBank/DDBJ whole genome shotgun (WGS) entry which is preliminary data.</text>
</comment>
<feature type="transmembrane region" description="Helical" evidence="6">
    <location>
        <begin position="77"/>
        <end position="97"/>
    </location>
</feature>
<feature type="transmembrane region" description="Helical" evidence="6">
    <location>
        <begin position="103"/>
        <end position="120"/>
    </location>
</feature>
<accession>A0ABS2MPG2</accession>
<evidence type="ECO:0000256" key="1">
    <source>
        <dbReference type="ARBA" id="ARBA00004651"/>
    </source>
</evidence>
<dbReference type="Pfam" id="PF03899">
    <property type="entry name" value="ATP-synt_I"/>
    <property type="match status" value="1"/>
</dbReference>
<keyword evidence="2" id="KW-1003">Cell membrane</keyword>
<dbReference type="InterPro" id="IPR005598">
    <property type="entry name" value="ATP_synth_I"/>
</dbReference>
<feature type="transmembrane region" description="Helical" evidence="6">
    <location>
        <begin position="36"/>
        <end position="56"/>
    </location>
</feature>
<evidence type="ECO:0000256" key="5">
    <source>
        <dbReference type="ARBA" id="ARBA00023136"/>
    </source>
</evidence>
<evidence type="ECO:0000256" key="6">
    <source>
        <dbReference type="SAM" id="Phobius"/>
    </source>
</evidence>
<organism evidence="7 8">
    <name type="scientific">Fusibacter tunisiensis</name>
    <dbReference type="NCBI Taxonomy" id="1008308"/>
    <lineage>
        <taxon>Bacteria</taxon>
        <taxon>Bacillati</taxon>
        <taxon>Bacillota</taxon>
        <taxon>Clostridia</taxon>
        <taxon>Eubacteriales</taxon>
        <taxon>Eubacteriales Family XII. Incertae Sedis</taxon>
        <taxon>Fusibacter</taxon>
    </lineage>
</organism>
<protein>
    <recommendedName>
        <fullName evidence="9">ATP synthase subunit I</fullName>
    </recommendedName>
</protein>
<evidence type="ECO:0008006" key="9">
    <source>
        <dbReference type="Google" id="ProtNLM"/>
    </source>
</evidence>
<keyword evidence="3 6" id="KW-0812">Transmembrane</keyword>
<keyword evidence="8" id="KW-1185">Reference proteome</keyword>
<comment type="subcellular location">
    <subcellularLocation>
        <location evidence="1">Cell membrane</location>
        <topology evidence="1">Multi-pass membrane protein</topology>
    </subcellularLocation>
</comment>
<feature type="transmembrane region" description="Helical" evidence="6">
    <location>
        <begin position="12"/>
        <end position="30"/>
    </location>
</feature>
<keyword evidence="5 6" id="KW-0472">Membrane</keyword>
<evidence type="ECO:0000256" key="4">
    <source>
        <dbReference type="ARBA" id="ARBA00022989"/>
    </source>
</evidence>
<evidence type="ECO:0000256" key="2">
    <source>
        <dbReference type="ARBA" id="ARBA00022475"/>
    </source>
</evidence>
<evidence type="ECO:0000313" key="8">
    <source>
        <dbReference type="Proteomes" id="UP000767854"/>
    </source>
</evidence>
<gene>
    <name evidence="7" type="ORF">JOC49_000816</name>
</gene>
<evidence type="ECO:0000256" key="3">
    <source>
        <dbReference type="ARBA" id="ARBA00022692"/>
    </source>
</evidence>
<dbReference type="EMBL" id="JAFBDT010000004">
    <property type="protein sequence ID" value="MBM7561296.1"/>
    <property type="molecule type" value="Genomic_DNA"/>
</dbReference>
<evidence type="ECO:0000313" key="7">
    <source>
        <dbReference type="EMBL" id="MBM7561296.1"/>
    </source>
</evidence>
<name>A0ABS2MPG2_9FIRM</name>
<reference evidence="7 8" key="1">
    <citation type="submission" date="2021-01" db="EMBL/GenBank/DDBJ databases">
        <title>Genomic Encyclopedia of Type Strains, Phase IV (KMG-IV): sequencing the most valuable type-strain genomes for metagenomic binning, comparative biology and taxonomic classification.</title>
        <authorList>
            <person name="Goeker M."/>
        </authorList>
    </citation>
    <scope>NUCLEOTIDE SEQUENCE [LARGE SCALE GENOMIC DNA]</scope>
    <source>
        <strain evidence="7 8">DSM 24436</strain>
    </source>
</reference>
<keyword evidence="4 6" id="KW-1133">Transmembrane helix</keyword>